<evidence type="ECO:0000259" key="2">
    <source>
        <dbReference type="Pfam" id="PF12697"/>
    </source>
</evidence>
<dbReference type="Gene3D" id="3.40.50.1820">
    <property type="entry name" value="alpha/beta hydrolase"/>
    <property type="match status" value="1"/>
</dbReference>
<organism evidence="3 4">
    <name type="scientific">Roseibium sediminicola</name>
    <dbReference type="NCBI Taxonomy" id="2933272"/>
    <lineage>
        <taxon>Bacteria</taxon>
        <taxon>Pseudomonadati</taxon>
        <taxon>Pseudomonadota</taxon>
        <taxon>Alphaproteobacteria</taxon>
        <taxon>Hyphomicrobiales</taxon>
        <taxon>Stappiaceae</taxon>
        <taxon>Roseibium</taxon>
    </lineage>
</organism>
<evidence type="ECO:0000313" key="3">
    <source>
        <dbReference type="EMBL" id="MCK7612858.1"/>
    </source>
</evidence>
<comment type="caution">
    <text evidence="3">The sequence shown here is derived from an EMBL/GenBank/DDBJ whole genome shotgun (WGS) entry which is preliminary data.</text>
</comment>
<proteinExistence type="predicted"/>
<dbReference type="SUPFAM" id="SSF53474">
    <property type="entry name" value="alpha/beta-Hydrolases"/>
    <property type="match status" value="1"/>
</dbReference>
<dbReference type="InterPro" id="IPR000073">
    <property type="entry name" value="AB_hydrolase_1"/>
</dbReference>
<evidence type="ECO:0000256" key="1">
    <source>
        <dbReference type="ARBA" id="ARBA00022801"/>
    </source>
</evidence>
<gene>
    <name evidence="3" type="ORF">M0H32_11850</name>
</gene>
<keyword evidence="1 3" id="KW-0378">Hydrolase</keyword>
<reference evidence="3" key="1">
    <citation type="submission" date="2022-04" db="EMBL/GenBank/DDBJ databases">
        <title>Roseibium sp. CAU 1639 isolated from mud.</title>
        <authorList>
            <person name="Kim W."/>
        </authorList>
    </citation>
    <scope>NUCLEOTIDE SEQUENCE</scope>
    <source>
        <strain evidence="3">CAU 1639</strain>
    </source>
</reference>
<dbReference type="Pfam" id="PF12697">
    <property type="entry name" value="Abhydrolase_6"/>
    <property type="match status" value="1"/>
</dbReference>
<dbReference type="EMBL" id="JALNMJ010000007">
    <property type="protein sequence ID" value="MCK7612858.1"/>
    <property type="molecule type" value="Genomic_DNA"/>
</dbReference>
<dbReference type="GO" id="GO:0016787">
    <property type="term" value="F:hydrolase activity"/>
    <property type="evidence" value="ECO:0007669"/>
    <property type="project" value="UniProtKB-KW"/>
</dbReference>
<dbReference type="PRINTS" id="PR00412">
    <property type="entry name" value="EPOXHYDRLASE"/>
</dbReference>
<name>A0ABT0GTV1_9HYPH</name>
<dbReference type="InterPro" id="IPR050266">
    <property type="entry name" value="AB_hydrolase_sf"/>
</dbReference>
<dbReference type="InterPro" id="IPR029058">
    <property type="entry name" value="AB_hydrolase_fold"/>
</dbReference>
<dbReference type="PANTHER" id="PTHR43798:SF31">
    <property type="entry name" value="AB HYDROLASE SUPERFAMILY PROTEIN YCLE"/>
    <property type="match status" value="1"/>
</dbReference>
<keyword evidence="4" id="KW-1185">Reference proteome</keyword>
<accession>A0ABT0GTV1</accession>
<dbReference type="PANTHER" id="PTHR43798">
    <property type="entry name" value="MONOACYLGLYCEROL LIPASE"/>
    <property type="match status" value="1"/>
</dbReference>
<feature type="domain" description="AB hydrolase-1" evidence="2">
    <location>
        <begin position="17"/>
        <end position="256"/>
    </location>
</feature>
<evidence type="ECO:0000313" key="4">
    <source>
        <dbReference type="Proteomes" id="UP001431221"/>
    </source>
</evidence>
<dbReference type="Proteomes" id="UP001431221">
    <property type="component" value="Unassembled WGS sequence"/>
</dbReference>
<dbReference type="RefSeq" id="WP_248154157.1">
    <property type="nucleotide sequence ID" value="NZ_JALNMJ010000007.1"/>
</dbReference>
<protein>
    <submittedName>
        <fullName evidence="3">Alpha/beta hydrolase</fullName>
    </submittedName>
</protein>
<sequence length="264" mass="29095">MNDNLLHIRDVGSGRPLVMIHGWSCPGSFFQAQVDALIPETRCIVPDLPGHGQTGGRLPLSIASAADAVYAALVERELEEIVLVGWSMGALVSYALIERYGADRISRFVAVDMSPKVLNSADWPHGTRNGLNAELNTHFLDGMVADWPKLPGRIARRLFAEGKEPDADLVALARKDIAASDPEMLRPMWASLTAQDFRPLLKSFPVPFHLAAGLKSQLYGAGVHAWHRENVPDYHFHGFEASGHVPHMEEPEKFNQLLLDLVRG</sequence>
<dbReference type="InterPro" id="IPR000639">
    <property type="entry name" value="Epox_hydrolase-like"/>
</dbReference>